<dbReference type="EMBL" id="MEIU01000063">
    <property type="protein sequence ID" value="PIT59093.1"/>
    <property type="molecule type" value="Genomic_DNA"/>
</dbReference>
<accession>A0A855FM29</accession>
<feature type="signal peptide" evidence="1">
    <location>
        <begin position="1"/>
        <end position="23"/>
    </location>
</feature>
<evidence type="ECO:0000256" key="1">
    <source>
        <dbReference type="SAM" id="SignalP"/>
    </source>
</evidence>
<dbReference type="PROSITE" id="PS51257">
    <property type="entry name" value="PROKAR_LIPOPROTEIN"/>
    <property type="match status" value="1"/>
</dbReference>
<feature type="chain" id="PRO_5032438109" description="Lipoprotein" evidence="1">
    <location>
        <begin position="24"/>
        <end position="168"/>
    </location>
</feature>
<organism evidence="2 3">
    <name type="scientific">Snodgrassella alvi</name>
    <dbReference type="NCBI Taxonomy" id="1196083"/>
    <lineage>
        <taxon>Bacteria</taxon>
        <taxon>Pseudomonadati</taxon>
        <taxon>Pseudomonadota</taxon>
        <taxon>Betaproteobacteria</taxon>
        <taxon>Neisseriales</taxon>
        <taxon>Neisseriaceae</taxon>
        <taxon>Snodgrassella</taxon>
    </lineage>
</organism>
<name>A0A855FM29_9NEIS</name>
<dbReference type="RefSeq" id="WP_100124185.1">
    <property type="nucleotide sequence ID" value="NZ_MEIU01000063.1"/>
</dbReference>
<gene>
    <name evidence="2" type="ORF">BHC57_09960</name>
</gene>
<dbReference type="AlphaFoldDB" id="A0A855FM29"/>
<evidence type="ECO:0000313" key="3">
    <source>
        <dbReference type="Proteomes" id="UP000230463"/>
    </source>
</evidence>
<evidence type="ECO:0000313" key="2">
    <source>
        <dbReference type="EMBL" id="PIT59093.1"/>
    </source>
</evidence>
<protein>
    <recommendedName>
        <fullName evidence="4">Lipoprotein</fullName>
    </recommendedName>
</protein>
<proteinExistence type="predicted"/>
<sequence>MLWKKILWWPCLCASLLVGCAHQVTTAVSVSEERECDSQAIARVLLQSSQSSNANSFRCVVVARDVPVLKPERTALPDASLSINRPAIEVSKCLHDKLQSRFNLPREFYKISSYPNGSQTLALVNPFTQIEGLQIDVLKAGMARSMVNVYSNGTTLSQAWKKFPELCQ</sequence>
<keyword evidence="1" id="KW-0732">Signal</keyword>
<dbReference type="Proteomes" id="UP000230463">
    <property type="component" value="Unassembled WGS sequence"/>
</dbReference>
<evidence type="ECO:0008006" key="4">
    <source>
        <dbReference type="Google" id="ProtNLM"/>
    </source>
</evidence>
<reference evidence="2 3" key="1">
    <citation type="journal article" date="2017" name="MBio">
        <title>Type VI secretion-mediated competition in the bee gut microbiome.</title>
        <authorList>
            <person name="Steele M.I."/>
            <person name="Kwong W.K."/>
            <person name="Powell J.E."/>
            <person name="Whiteley M."/>
            <person name="Moran N.A."/>
        </authorList>
    </citation>
    <scope>NUCLEOTIDE SEQUENCE [LARGE SCALE GENOMIC DNA]</scope>
    <source>
        <strain evidence="2 3">HK3</strain>
    </source>
</reference>
<comment type="caution">
    <text evidence="2">The sequence shown here is derived from an EMBL/GenBank/DDBJ whole genome shotgun (WGS) entry which is preliminary data.</text>
</comment>